<keyword evidence="3" id="KW-0349">Heme</keyword>
<keyword evidence="4" id="KW-0479">Metal-binding</keyword>
<keyword evidence="8" id="KW-0732">Signal</keyword>
<sequence length="376" mass="40394">MAQFVKLYLFLLTALGAATAFPSYGSLAGLTERELDEVIPTLTARNLQPPPGQIKDTSIKLVNDPAHPWIAPGKDDIRGPCPGLNTLANHGYLPRNGIARPSQIVEAAQEGFNMENSRAIFITYAAHLVDGNLVTDLLSIGGKSAATGPNPPSPAIVGGLDTHAVFEGDASMTRGDAFFGDNHSFNETLFQELVTISKKFGGGFYNIASASELRFKRIQDSIATNPQFSFVSPRYFTAYGESAFPIAFFIDGRDTSGNLDLGVARGFFQHGRMPTGFHRANFTTAEDVANNAPIFDAHPIQPGANNGTVNSYTVDPDSADFSASGFCKLYTDFVTKTIRGLYPNAKGQLLTALNTNLDFFFDVIASQGCTKVPAFV</sequence>
<reference evidence="10 11" key="1">
    <citation type="journal article" date="2020" name="ISME J.">
        <title>Uncovering the hidden diversity of litter-decomposition mechanisms in mushroom-forming fungi.</title>
        <authorList>
            <person name="Floudas D."/>
            <person name="Bentzer J."/>
            <person name="Ahren D."/>
            <person name="Johansson T."/>
            <person name="Persson P."/>
            <person name="Tunlid A."/>
        </authorList>
    </citation>
    <scope>NUCLEOTIDE SEQUENCE [LARGE SCALE GENOMIC DNA]</scope>
    <source>
        <strain evidence="10 11">CBS 101986</strain>
    </source>
</reference>
<name>A0A8H5F907_9AGAR</name>
<comment type="similarity">
    <text evidence="7">Belongs to the chloroperoxidase family.</text>
</comment>
<gene>
    <name evidence="10" type="ORF">D9619_004133</name>
</gene>
<evidence type="ECO:0000256" key="5">
    <source>
        <dbReference type="ARBA" id="ARBA00023002"/>
    </source>
</evidence>
<dbReference type="SUPFAM" id="SSF47571">
    <property type="entry name" value="Cloroperoxidase"/>
    <property type="match status" value="1"/>
</dbReference>
<comment type="cofactor">
    <cofactor evidence="1">
        <name>heme b</name>
        <dbReference type="ChEBI" id="CHEBI:60344"/>
    </cofactor>
</comment>
<keyword evidence="5" id="KW-0560">Oxidoreductase</keyword>
<evidence type="ECO:0000259" key="9">
    <source>
        <dbReference type="PROSITE" id="PS51405"/>
    </source>
</evidence>
<dbReference type="Gene3D" id="1.10.489.10">
    <property type="entry name" value="Chloroperoxidase-like"/>
    <property type="match status" value="1"/>
</dbReference>
<dbReference type="EMBL" id="JAACJJ010000014">
    <property type="protein sequence ID" value="KAF5327643.1"/>
    <property type="molecule type" value="Genomic_DNA"/>
</dbReference>
<evidence type="ECO:0000313" key="10">
    <source>
        <dbReference type="EMBL" id="KAF5327643.1"/>
    </source>
</evidence>
<feature type="domain" description="Heme haloperoxidase family profile" evidence="9">
    <location>
        <begin position="65"/>
        <end position="290"/>
    </location>
</feature>
<dbReference type="GO" id="GO:0004601">
    <property type="term" value="F:peroxidase activity"/>
    <property type="evidence" value="ECO:0007669"/>
    <property type="project" value="UniProtKB-KW"/>
</dbReference>
<dbReference type="GO" id="GO:0046872">
    <property type="term" value="F:metal ion binding"/>
    <property type="evidence" value="ECO:0007669"/>
    <property type="project" value="UniProtKB-KW"/>
</dbReference>
<accession>A0A8H5F907</accession>
<keyword evidence="6" id="KW-0408">Iron</keyword>
<evidence type="ECO:0000256" key="3">
    <source>
        <dbReference type="ARBA" id="ARBA00022617"/>
    </source>
</evidence>
<keyword evidence="11" id="KW-1185">Reference proteome</keyword>
<dbReference type="AlphaFoldDB" id="A0A8H5F907"/>
<protein>
    <recommendedName>
        <fullName evidence="9">Heme haloperoxidase family profile domain-containing protein</fullName>
    </recommendedName>
</protein>
<keyword evidence="2" id="KW-0575">Peroxidase</keyword>
<dbReference type="Proteomes" id="UP000567179">
    <property type="component" value="Unassembled WGS sequence"/>
</dbReference>
<dbReference type="PANTHER" id="PTHR33577:SF16">
    <property type="entry name" value="HEME HALOPEROXIDASE FAMILY PROFILE DOMAIN-CONTAINING PROTEIN"/>
    <property type="match status" value="1"/>
</dbReference>
<proteinExistence type="inferred from homology"/>
<feature type="signal peptide" evidence="8">
    <location>
        <begin position="1"/>
        <end position="20"/>
    </location>
</feature>
<dbReference type="InterPro" id="IPR000028">
    <property type="entry name" value="Chloroperoxidase"/>
</dbReference>
<feature type="chain" id="PRO_5034694936" description="Heme haloperoxidase family profile domain-containing protein" evidence="8">
    <location>
        <begin position="21"/>
        <end position="376"/>
    </location>
</feature>
<comment type="caution">
    <text evidence="10">The sequence shown here is derived from an EMBL/GenBank/DDBJ whole genome shotgun (WGS) entry which is preliminary data.</text>
</comment>
<dbReference type="PROSITE" id="PS51405">
    <property type="entry name" value="HEME_HALOPEROXIDASE"/>
    <property type="match status" value="1"/>
</dbReference>
<evidence type="ECO:0000256" key="7">
    <source>
        <dbReference type="ARBA" id="ARBA00025795"/>
    </source>
</evidence>
<dbReference type="OrthoDB" id="2542103at2759"/>
<dbReference type="InterPro" id="IPR036851">
    <property type="entry name" value="Chloroperoxidase-like_sf"/>
</dbReference>
<evidence type="ECO:0000313" key="11">
    <source>
        <dbReference type="Proteomes" id="UP000567179"/>
    </source>
</evidence>
<evidence type="ECO:0000256" key="4">
    <source>
        <dbReference type="ARBA" id="ARBA00022723"/>
    </source>
</evidence>
<evidence type="ECO:0000256" key="6">
    <source>
        <dbReference type="ARBA" id="ARBA00023004"/>
    </source>
</evidence>
<organism evidence="10 11">
    <name type="scientific">Psilocybe cf. subviscida</name>
    <dbReference type="NCBI Taxonomy" id="2480587"/>
    <lineage>
        <taxon>Eukaryota</taxon>
        <taxon>Fungi</taxon>
        <taxon>Dikarya</taxon>
        <taxon>Basidiomycota</taxon>
        <taxon>Agaricomycotina</taxon>
        <taxon>Agaricomycetes</taxon>
        <taxon>Agaricomycetidae</taxon>
        <taxon>Agaricales</taxon>
        <taxon>Agaricineae</taxon>
        <taxon>Strophariaceae</taxon>
        <taxon>Psilocybe</taxon>
    </lineage>
</organism>
<evidence type="ECO:0000256" key="8">
    <source>
        <dbReference type="SAM" id="SignalP"/>
    </source>
</evidence>
<evidence type="ECO:0000256" key="2">
    <source>
        <dbReference type="ARBA" id="ARBA00022559"/>
    </source>
</evidence>
<dbReference type="Pfam" id="PF01328">
    <property type="entry name" value="Peroxidase_2"/>
    <property type="match status" value="1"/>
</dbReference>
<dbReference type="PANTHER" id="PTHR33577">
    <property type="entry name" value="STERIGMATOCYSTIN BIOSYNTHESIS PEROXIDASE STCC-RELATED"/>
    <property type="match status" value="1"/>
</dbReference>
<evidence type="ECO:0000256" key="1">
    <source>
        <dbReference type="ARBA" id="ARBA00001970"/>
    </source>
</evidence>